<evidence type="ECO:0008006" key="3">
    <source>
        <dbReference type="Google" id="ProtNLM"/>
    </source>
</evidence>
<reference evidence="1 2" key="1">
    <citation type="journal article" date="2015" name="Nature">
        <title>rRNA introns, odd ribosomes, and small enigmatic genomes across a large radiation of phyla.</title>
        <authorList>
            <person name="Brown C.T."/>
            <person name="Hug L.A."/>
            <person name="Thomas B.C."/>
            <person name="Sharon I."/>
            <person name="Castelle C.J."/>
            <person name="Singh A."/>
            <person name="Wilkins M.J."/>
            <person name="Williams K.H."/>
            <person name="Banfield J.F."/>
        </authorList>
    </citation>
    <scope>NUCLEOTIDE SEQUENCE [LARGE SCALE GENOMIC DNA]</scope>
</reference>
<proteinExistence type="predicted"/>
<evidence type="ECO:0000313" key="2">
    <source>
        <dbReference type="Proteomes" id="UP000034235"/>
    </source>
</evidence>
<gene>
    <name evidence="1" type="ORF">US86_C0002G0067</name>
</gene>
<organism evidence="1 2">
    <name type="scientific">Candidatus Daviesbacteria bacterium GW2011_GWA2_38_24</name>
    <dbReference type="NCBI Taxonomy" id="1618422"/>
    <lineage>
        <taxon>Bacteria</taxon>
        <taxon>Candidatus Daviesiibacteriota</taxon>
    </lineage>
</organism>
<protein>
    <recommendedName>
        <fullName evidence="3">DUF5659 domain-containing protein</fullName>
    </recommendedName>
</protein>
<sequence length="84" mass="9540">MNKFISKDLYISSMLYSKGKEFLGVNESGGTYWFIFDDSSATCNKLVSDYWLKKVQVDALSFVEAIRTLKSFIFAEKGADRSTT</sequence>
<accession>A0A0G0JV45</accession>
<evidence type="ECO:0000313" key="1">
    <source>
        <dbReference type="EMBL" id="KKQ66950.1"/>
    </source>
</evidence>
<dbReference type="EMBL" id="LBUP01000002">
    <property type="protein sequence ID" value="KKQ66950.1"/>
    <property type="molecule type" value="Genomic_DNA"/>
</dbReference>
<name>A0A0G0JV45_9BACT</name>
<dbReference type="AlphaFoldDB" id="A0A0G0JV45"/>
<dbReference type="Proteomes" id="UP000034235">
    <property type="component" value="Unassembled WGS sequence"/>
</dbReference>
<comment type="caution">
    <text evidence="1">The sequence shown here is derived from an EMBL/GenBank/DDBJ whole genome shotgun (WGS) entry which is preliminary data.</text>
</comment>